<feature type="transmembrane region" description="Helical" evidence="8">
    <location>
        <begin position="249"/>
        <end position="269"/>
    </location>
</feature>
<comment type="similarity">
    <text evidence="2">Belongs to the auxin efflux carrier (TC 2.A.69) family.</text>
</comment>
<dbReference type="EMBL" id="LRPN01000049">
    <property type="protein sequence ID" value="KWZ82765.1"/>
    <property type="molecule type" value="Genomic_DNA"/>
</dbReference>
<evidence type="ECO:0000256" key="1">
    <source>
        <dbReference type="ARBA" id="ARBA00004651"/>
    </source>
</evidence>
<feature type="transmembrane region" description="Helical" evidence="8">
    <location>
        <begin position="34"/>
        <end position="50"/>
    </location>
</feature>
<evidence type="ECO:0000256" key="7">
    <source>
        <dbReference type="ARBA" id="ARBA00023136"/>
    </source>
</evidence>
<feature type="transmembrane region" description="Helical" evidence="8">
    <location>
        <begin position="6"/>
        <end position="22"/>
    </location>
</feature>
<organism evidence="10 12">
    <name type="scientific">Heyndrickxia coagulans</name>
    <name type="common">Weizmannia coagulans</name>
    <dbReference type="NCBI Taxonomy" id="1398"/>
    <lineage>
        <taxon>Bacteria</taxon>
        <taxon>Bacillati</taxon>
        <taxon>Bacillota</taxon>
        <taxon>Bacilli</taxon>
        <taxon>Bacillales</taxon>
        <taxon>Bacillaceae</taxon>
        <taxon>Heyndrickxia</taxon>
    </lineage>
</organism>
<dbReference type="Proteomes" id="UP000070376">
    <property type="component" value="Unassembled WGS sequence"/>
</dbReference>
<evidence type="ECO:0000313" key="10">
    <source>
        <dbReference type="EMBL" id="KWZ82765.1"/>
    </source>
</evidence>
<evidence type="ECO:0000313" key="9">
    <source>
        <dbReference type="EMBL" id="AJO21338.1"/>
    </source>
</evidence>
<feature type="transmembrane region" description="Helical" evidence="8">
    <location>
        <begin position="168"/>
        <end position="186"/>
    </location>
</feature>
<dbReference type="Proteomes" id="UP000032024">
    <property type="component" value="Chromosome"/>
</dbReference>
<feature type="transmembrane region" description="Helical" evidence="8">
    <location>
        <begin position="281"/>
        <end position="301"/>
    </location>
</feature>
<dbReference type="PATRIC" id="fig|1398.18.peg.560"/>
<evidence type="ECO:0000256" key="6">
    <source>
        <dbReference type="ARBA" id="ARBA00022989"/>
    </source>
</evidence>
<evidence type="ECO:0000256" key="3">
    <source>
        <dbReference type="ARBA" id="ARBA00022448"/>
    </source>
</evidence>
<dbReference type="STRING" id="1398.AB434_0625"/>
<keyword evidence="4" id="KW-1003">Cell membrane</keyword>
<dbReference type="RefSeq" id="WP_014096995.1">
    <property type="nucleotide sequence ID" value="NZ_CP010525.1"/>
</dbReference>
<sequence length="304" mass="32848">MGVVLTKAASFILIIVLGYILKRVGFFKPNDFQLVSRMVLNITLPCAVITNFEKLSLETSLLMLVAIGVICNLVMIATGYIVSWRRTHTEKAFNMINYSGYNIGCFTLPYVQNFLGPVGVVATCLFDAGNSVLCTGGTYSIASAVANNERTNAASYLKKMFSSIPMDTYLIMLVLSLLHITLPAGVTAFTGIVGQANGFLAMLMIGIGFELRLEKSQVASILKAVIIRYGMAILFAVFFYFLLPLPLEVRLVLVIIAFAPISAVCTAFTQKCGGNVAMSSTLNSLSILISIVLMTSLMAVLKIA</sequence>
<gene>
    <name evidence="10" type="ORF">HMPREF3213_01610</name>
    <name evidence="9" type="ORF">SB48_HM08orf00835</name>
</gene>
<dbReference type="Gene3D" id="1.20.1530.20">
    <property type="match status" value="1"/>
</dbReference>
<name>A0A0C5BZI3_HEYCO</name>
<evidence type="ECO:0000313" key="11">
    <source>
        <dbReference type="Proteomes" id="UP000032024"/>
    </source>
</evidence>
<reference evidence="10" key="4">
    <citation type="submission" date="2016-01" db="EMBL/GenBank/DDBJ databases">
        <authorList>
            <person name="Oliw E.H."/>
        </authorList>
    </citation>
    <scope>NUCLEOTIDE SEQUENCE [LARGE SCALE GENOMIC DNA]</scope>
    <source>
        <strain evidence="10">GED7749B</strain>
    </source>
</reference>
<dbReference type="GO" id="GO:0005886">
    <property type="term" value="C:plasma membrane"/>
    <property type="evidence" value="ECO:0007669"/>
    <property type="project" value="UniProtKB-SubCell"/>
</dbReference>
<dbReference type="EMBL" id="CP010525">
    <property type="protein sequence ID" value="AJO21338.1"/>
    <property type="molecule type" value="Genomic_DNA"/>
</dbReference>
<evidence type="ECO:0000256" key="8">
    <source>
        <dbReference type="SAM" id="Phobius"/>
    </source>
</evidence>
<dbReference type="PANTHER" id="PTHR36838:SF3">
    <property type="entry name" value="TRANSPORTER AUXIN EFFLUX CARRIER EC FAMILY"/>
    <property type="match status" value="1"/>
</dbReference>
<dbReference type="InterPro" id="IPR004776">
    <property type="entry name" value="Mem_transp_PIN-like"/>
</dbReference>
<dbReference type="Pfam" id="PF03547">
    <property type="entry name" value="Mem_trans"/>
    <property type="match status" value="1"/>
</dbReference>
<keyword evidence="6 8" id="KW-1133">Transmembrane helix</keyword>
<feature type="transmembrane region" description="Helical" evidence="8">
    <location>
        <begin position="192"/>
        <end position="213"/>
    </location>
</feature>
<keyword evidence="3" id="KW-0813">Transport</keyword>
<keyword evidence="7 8" id="KW-0472">Membrane</keyword>
<reference evidence="11" key="2">
    <citation type="submission" date="2015-01" db="EMBL/GenBank/DDBJ databases">
        <title>Comparative genome analysis of Bacillus coagulans HM-08, Clostridium butyricum HM-68, Bacillus subtilis HM-66 and Bacillus paralicheniformis BL-09.</title>
        <authorList>
            <person name="Zhang H."/>
        </authorList>
    </citation>
    <scope>NUCLEOTIDE SEQUENCE [LARGE SCALE GENOMIC DNA]</scope>
    <source>
        <strain evidence="11">HM-08</strain>
    </source>
</reference>
<keyword evidence="5 8" id="KW-0812">Transmembrane</keyword>
<reference evidence="12" key="3">
    <citation type="submission" date="2016-01" db="EMBL/GenBank/DDBJ databases">
        <authorList>
            <person name="Mitreva M."/>
            <person name="Pepin K.H."/>
            <person name="Mihindukulasuriya K.A."/>
            <person name="Fulton R."/>
            <person name="Fronick C."/>
            <person name="O'Laughlin M."/>
            <person name="Miner T."/>
            <person name="Herter B."/>
            <person name="Rosa B.A."/>
            <person name="Cordes M."/>
            <person name="Tomlinson C."/>
            <person name="Wollam A."/>
            <person name="Palsikar V.B."/>
            <person name="Mardis E.R."/>
            <person name="Wilson R.K."/>
        </authorList>
    </citation>
    <scope>NUCLEOTIDE SEQUENCE [LARGE SCALE GENOMIC DNA]</scope>
    <source>
        <strain evidence="12">GED7749B</strain>
    </source>
</reference>
<dbReference type="GO" id="GO:0055085">
    <property type="term" value="P:transmembrane transport"/>
    <property type="evidence" value="ECO:0007669"/>
    <property type="project" value="InterPro"/>
</dbReference>
<evidence type="ECO:0000256" key="2">
    <source>
        <dbReference type="ARBA" id="ARBA00010145"/>
    </source>
</evidence>
<feature type="transmembrane region" description="Helical" evidence="8">
    <location>
        <begin position="225"/>
        <end position="243"/>
    </location>
</feature>
<evidence type="ECO:0000256" key="4">
    <source>
        <dbReference type="ARBA" id="ARBA00022475"/>
    </source>
</evidence>
<protein>
    <submittedName>
        <fullName evidence="9 10">Auxin efflux carrier</fullName>
    </submittedName>
</protein>
<evidence type="ECO:0000256" key="5">
    <source>
        <dbReference type="ARBA" id="ARBA00022692"/>
    </source>
</evidence>
<dbReference type="InterPro" id="IPR038770">
    <property type="entry name" value="Na+/solute_symporter_sf"/>
</dbReference>
<feature type="transmembrane region" description="Helical" evidence="8">
    <location>
        <begin position="62"/>
        <end position="82"/>
    </location>
</feature>
<evidence type="ECO:0000313" key="12">
    <source>
        <dbReference type="Proteomes" id="UP000070376"/>
    </source>
</evidence>
<dbReference type="AlphaFoldDB" id="A0A0C5BZI3"/>
<reference evidence="9" key="1">
    <citation type="submission" date="2015-01" db="EMBL/GenBank/DDBJ databases">
        <title>Comparative genome analysis of Bacillus coagulans HM-08, Clostridium butyricum HM-68, Bacillus subtilis HM-66 and Bacillus licheniformis BL-09.</title>
        <authorList>
            <person name="Zhang H."/>
        </authorList>
    </citation>
    <scope>NUCLEOTIDE SEQUENCE [LARGE SCALE GENOMIC DNA]</scope>
    <source>
        <strain evidence="9">HM-08</strain>
    </source>
</reference>
<accession>A0A0C5BZI3</accession>
<dbReference type="PANTHER" id="PTHR36838">
    <property type="entry name" value="AUXIN EFFLUX CARRIER FAMILY PROTEIN"/>
    <property type="match status" value="1"/>
</dbReference>
<keyword evidence="11" id="KW-1185">Reference proteome</keyword>
<proteinExistence type="inferred from homology"/>
<comment type="subcellular location">
    <subcellularLocation>
        <location evidence="1">Cell membrane</location>
        <topology evidence="1">Multi-pass membrane protein</topology>
    </subcellularLocation>
</comment>